<dbReference type="GO" id="GO:0008380">
    <property type="term" value="P:RNA splicing"/>
    <property type="evidence" value="ECO:0007669"/>
    <property type="project" value="UniProtKB-KW"/>
</dbReference>
<comment type="subcellular location">
    <subcellularLocation>
        <location evidence="1">Nucleus</location>
    </subcellularLocation>
</comment>
<reference evidence="9" key="1">
    <citation type="journal article" date="2016" name="Nat. Commun.">
        <title>The Gonium pectorale genome demonstrates co-option of cell cycle regulation during the evolution of multicellularity.</title>
        <authorList>
            <person name="Hanschen E.R."/>
            <person name="Marriage T.N."/>
            <person name="Ferris P.J."/>
            <person name="Hamaji T."/>
            <person name="Toyoda A."/>
            <person name="Fujiyama A."/>
            <person name="Neme R."/>
            <person name="Noguchi H."/>
            <person name="Minakuchi Y."/>
            <person name="Suzuki M."/>
            <person name="Kawai-Toyooka H."/>
            <person name="Smith D.R."/>
            <person name="Sparks H."/>
            <person name="Anderson J."/>
            <person name="Bakaric R."/>
            <person name="Luria V."/>
            <person name="Karger A."/>
            <person name="Kirschner M.W."/>
            <person name="Durand P.M."/>
            <person name="Michod R.E."/>
            <person name="Nozaki H."/>
            <person name="Olson B.J."/>
        </authorList>
    </citation>
    <scope>NUCLEOTIDE SEQUENCE [LARGE SCALE GENOMIC DNA]</scope>
    <source>
        <strain evidence="9">NIES-2863</strain>
    </source>
</reference>
<comment type="similarity">
    <text evidence="2">Belongs to the SPF27 family.</text>
</comment>
<evidence type="ECO:0000313" key="9">
    <source>
        <dbReference type="Proteomes" id="UP000075714"/>
    </source>
</evidence>
<dbReference type="GO" id="GO:0006397">
    <property type="term" value="P:mRNA processing"/>
    <property type="evidence" value="ECO:0007669"/>
    <property type="project" value="UniProtKB-KW"/>
</dbReference>
<evidence type="ECO:0000256" key="1">
    <source>
        <dbReference type="ARBA" id="ARBA00004123"/>
    </source>
</evidence>
<dbReference type="OrthoDB" id="205794at2759"/>
<dbReference type="GO" id="GO:0000974">
    <property type="term" value="C:Prp19 complex"/>
    <property type="evidence" value="ECO:0007669"/>
    <property type="project" value="TreeGrafter"/>
</dbReference>
<sequence>MTTKQQRPLAIDYAAHGAAKGWRANEHLIDALPYIDHVAPELRSKVEALIEEEKRASSKLPGDYLRELPPVHKPRFDDHPVLKTEYDRVTSKQPLAPLDTLRYRLEPPPQTRRGDVGAWRAAAENAVSQLEHQHLRILNQELLLKHGDKAWRAQVQLDEAAVRSLESQLAQLRKETDALNRERKLQQQAAGSELTKLDRQYMGQVCELGGPGGWGLVRSVPHSHPDPSPL</sequence>
<protein>
    <recommendedName>
        <fullName evidence="10">Pre-mRNA-splicing factor SPF27</fullName>
    </recommendedName>
</protein>
<evidence type="ECO:0000256" key="3">
    <source>
        <dbReference type="ARBA" id="ARBA00022664"/>
    </source>
</evidence>
<evidence type="ECO:0000256" key="6">
    <source>
        <dbReference type="ARBA" id="ARBA00023242"/>
    </source>
</evidence>
<keyword evidence="9" id="KW-1185">Reference proteome</keyword>
<keyword evidence="5" id="KW-0508">mRNA splicing</keyword>
<dbReference type="EMBL" id="LSYV01000680">
    <property type="protein sequence ID" value="KXZ41177.1"/>
    <property type="molecule type" value="Genomic_DNA"/>
</dbReference>
<dbReference type="AlphaFoldDB" id="A0A150FUA7"/>
<keyword evidence="3" id="KW-0507">mRNA processing</keyword>
<dbReference type="Proteomes" id="UP000075714">
    <property type="component" value="Unassembled WGS sequence"/>
</dbReference>
<dbReference type="PANTHER" id="PTHR13296:SF0">
    <property type="entry name" value="PRE-MRNA-SPLICING FACTOR SPF27"/>
    <property type="match status" value="1"/>
</dbReference>
<evidence type="ECO:0000313" key="8">
    <source>
        <dbReference type="EMBL" id="KXZ41177.1"/>
    </source>
</evidence>
<evidence type="ECO:0000256" key="5">
    <source>
        <dbReference type="ARBA" id="ARBA00023187"/>
    </source>
</evidence>
<organism evidence="8 9">
    <name type="scientific">Gonium pectorale</name>
    <name type="common">Green alga</name>
    <dbReference type="NCBI Taxonomy" id="33097"/>
    <lineage>
        <taxon>Eukaryota</taxon>
        <taxon>Viridiplantae</taxon>
        <taxon>Chlorophyta</taxon>
        <taxon>core chlorophytes</taxon>
        <taxon>Chlorophyceae</taxon>
        <taxon>CS clade</taxon>
        <taxon>Chlamydomonadales</taxon>
        <taxon>Volvocaceae</taxon>
        <taxon>Gonium</taxon>
    </lineage>
</organism>
<feature type="coiled-coil region" evidence="7">
    <location>
        <begin position="155"/>
        <end position="189"/>
    </location>
</feature>
<keyword evidence="6" id="KW-0539">Nucleus</keyword>
<dbReference type="GO" id="GO:0071013">
    <property type="term" value="C:catalytic step 2 spliceosome"/>
    <property type="evidence" value="ECO:0007669"/>
    <property type="project" value="TreeGrafter"/>
</dbReference>
<evidence type="ECO:0008006" key="10">
    <source>
        <dbReference type="Google" id="ProtNLM"/>
    </source>
</evidence>
<name>A0A150FUA7_GONPE</name>
<evidence type="ECO:0000256" key="2">
    <source>
        <dbReference type="ARBA" id="ARBA00010788"/>
    </source>
</evidence>
<dbReference type="GO" id="GO:0071011">
    <property type="term" value="C:precatalytic spliceosome"/>
    <property type="evidence" value="ECO:0007669"/>
    <property type="project" value="TreeGrafter"/>
</dbReference>
<evidence type="ECO:0000256" key="7">
    <source>
        <dbReference type="SAM" id="Coils"/>
    </source>
</evidence>
<dbReference type="Pfam" id="PF05700">
    <property type="entry name" value="BCAS2"/>
    <property type="match status" value="1"/>
</dbReference>
<proteinExistence type="inferred from homology"/>
<dbReference type="STRING" id="33097.A0A150FUA7"/>
<keyword evidence="4" id="KW-0747">Spliceosome</keyword>
<dbReference type="InterPro" id="IPR008409">
    <property type="entry name" value="SPF27"/>
</dbReference>
<dbReference type="PANTHER" id="PTHR13296">
    <property type="entry name" value="BCAS2 PROTEIN"/>
    <property type="match status" value="1"/>
</dbReference>
<comment type="caution">
    <text evidence="8">The sequence shown here is derived from an EMBL/GenBank/DDBJ whole genome shotgun (WGS) entry which is preliminary data.</text>
</comment>
<evidence type="ECO:0000256" key="4">
    <source>
        <dbReference type="ARBA" id="ARBA00022728"/>
    </source>
</evidence>
<keyword evidence="7" id="KW-0175">Coiled coil</keyword>
<gene>
    <name evidence="8" type="ORF">GPECTOR_684g823</name>
</gene>
<accession>A0A150FUA7</accession>